<reference evidence="2" key="1">
    <citation type="submission" date="2006-12" db="EMBL/GenBank/DDBJ databases">
        <authorList>
            <person name="Fouts D.E."/>
            <person name="Nelson K.E."/>
            <person name="Sebastian Y."/>
        </authorList>
    </citation>
    <scope>NUCLEOTIDE SEQUENCE [LARGE SCALE GENOMIC DNA]</scope>
    <source>
        <strain evidence="2">81-176</strain>
    </source>
</reference>
<evidence type="ECO:0000313" key="2">
    <source>
        <dbReference type="Proteomes" id="UP000000646"/>
    </source>
</evidence>
<dbReference type="EMBL" id="CP000538">
    <property type="protein sequence ID" value="EAQ73094.1"/>
    <property type="molecule type" value="Genomic_DNA"/>
</dbReference>
<dbReference type="InterPro" id="IPR018563">
    <property type="entry name" value="DUF2018"/>
</dbReference>
<dbReference type="eggNOG" id="ENOG503192R">
    <property type="taxonomic scope" value="Bacteria"/>
</dbReference>
<evidence type="ECO:0000313" key="1">
    <source>
        <dbReference type="EMBL" id="EAQ73094.1"/>
    </source>
</evidence>
<dbReference type="HOGENOM" id="CLU_182084_0_0_7"/>
<evidence type="ECO:0008006" key="3">
    <source>
        <dbReference type="Google" id="ProtNLM"/>
    </source>
</evidence>
<dbReference type="Pfam" id="PF09442">
    <property type="entry name" value="DUF2018"/>
    <property type="match status" value="1"/>
</dbReference>
<dbReference type="Gene3D" id="1.10.3350.10">
    <property type="entry name" value="HP0242-like domain"/>
    <property type="match status" value="1"/>
</dbReference>
<dbReference type="InterPro" id="IPR023126">
    <property type="entry name" value="HP0242-like_sf"/>
</dbReference>
<sequence>MDFFDEMFNKTPKEKFIEIIQNGNLGALEKVFEEFFADHIAMVELLEKQGLTEMDVKNFILENGDFIEERQNDIYIELGAKILGHEG</sequence>
<proteinExistence type="predicted"/>
<organism evidence="1 2">
    <name type="scientific">Campylobacter jejuni subsp. jejuni serotype O:23/36 (strain 81-176)</name>
    <dbReference type="NCBI Taxonomy" id="354242"/>
    <lineage>
        <taxon>Bacteria</taxon>
        <taxon>Pseudomonadati</taxon>
        <taxon>Campylobacterota</taxon>
        <taxon>Epsilonproteobacteria</taxon>
        <taxon>Campylobacterales</taxon>
        <taxon>Campylobacteraceae</taxon>
        <taxon>Campylobacter</taxon>
    </lineage>
</organism>
<dbReference type="RefSeq" id="WP_002854834.1">
    <property type="nucleotide sequence ID" value="NC_008787.1"/>
</dbReference>
<dbReference type="SUPFAM" id="SSF158752">
    <property type="entry name" value="HP0242-like"/>
    <property type="match status" value="1"/>
</dbReference>
<gene>
    <name evidence="1" type="ordered locus">CJJ81176_0564</name>
</gene>
<dbReference type="AlphaFoldDB" id="A0A0H3PIY1"/>
<dbReference type="KEGG" id="cjj:CJJ81176_0564"/>
<dbReference type="SMR" id="A0A0H3PIY1"/>
<dbReference type="Proteomes" id="UP000000646">
    <property type="component" value="Chromosome"/>
</dbReference>
<name>A0A0H3PIY1_CAMJJ</name>
<protein>
    <recommendedName>
        <fullName evidence="3">DUF2018 family protein</fullName>
    </recommendedName>
</protein>
<accession>A0A0H3PIY1</accession>